<organism evidence="1 2">
    <name type="scientific">Xylaria bambusicola</name>
    <dbReference type="NCBI Taxonomy" id="326684"/>
    <lineage>
        <taxon>Eukaryota</taxon>
        <taxon>Fungi</taxon>
        <taxon>Dikarya</taxon>
        <taxon>Ascomycota</taxon>
        <taxon>Pezizomycotina</taxon>
        <taxon>Sordariomycetes</taxon>
        <taxon>Xylariomycetidae</taxon>
        <taxon>Xylariales</taxon>
        <taxon>Xylariaceae</taxon>
        <taxon>Xylaria</taxon>
    </lineage>
</organism>
<name>A0AAN7Z9Q1_9PEZI</name>
<dbReference type="EMBL" id="JAWHQM010000047">
    <property type="protein sequence ID" value="KAK5635062.1"/>
    <property type="molecule type" value="Genomic_DNA"/>
</dbReference>
<comment type="caution">
    <text evidence="1">The sequence shown here is derived from an EMBL/GenBank/DDBJ whole genome shotgun (WGS) entry which is preliminary data.</text>
</comment>
<dbReference type="AlphaFoldDB" id="A0AAN7Z9Q1"/>
<gene>
    <name evidence="1" type="ORF">RRF57_010774</name>
</gene>
<reference evidence="1 2" key="1">
    <citation type="submission" date="2023-10" db="EMBL/GenBank/DDBJ databases">
        <title>Draft genome sequence of Xylaria bambusicola isolate GMP-LS, the root and basal stem rot pathogen of sugarcane in Indonesia.</title>
        <authorList>
            <person name="Selvaraj P."/>
            <person name="Muralishankar V."/>
            <person name="Muruganantham S."/>
            <person name="Sp S."/>
            <person name="Haryani S."/>
            <person name="Lau K.J.X."/>
            <person name="Naqvi N.I."/>
        </authorList>
    </citation>
    <scope>NUCLEOTIDE SEQUENCE [LARGE SCALE GENOMIC DNA]</scope>
    <source>
        <strain evidence="1">GMP-LS</strain>
    </source>
</reference>
<evidence type="ECO:0000313" key="2">
    <source>
        <dbReference type="Proteomes" id="UP001305414"/>
    </source>
</evidence>
<protein>
    <submittedName>
        <fullName evidence="1">Uncharacterized protein</fullName>
    </submittedName>
</protein>
<accession>A0AAN7Z9Q1</accession>
<proteinExistence type="predicted"/>
<sequence length="115" mass="12122">MSSSISFCVASARTSGSCASPAAPVKNALLWLNNPVSSPPLRVRMTWSRYANTIPGAVSYESVTFFCLSYLNFPPISTGSIPAGGPDSSASMENLEPLSFVTVNDDVAIRSPETT</sequence>
<dbReference type="Proteomes" id="UP001305414">
    <property type="component" value="Unassembled WGS sequence"/>
</dbReference>
<evidence type="ECO:0000313" key="1">
    <source>
        <dbReference type="EMBL" id="KAK5635062.1"/>
    </source>
</evidence>
<keyword evidence="2" id="KW-1185">Reference proteome</keyword>